<keyword evidence="6" id="KW-0282">Flagellum</keyword>
<evidence type="ECO:0000256" key="1">
    <source>
        <dbReference type="ARBA" id="ARBA00004365"/>
    </source>
</evidence>
<keyword evidence="6" id="KW-0969">Cilium</keyword>
<comment type="caution">
    <text evidence="6">The sequence shown here is derived from an EMBL/GenBank/DDBJ whole genome shotgun (WGS) entry which is preliminary data.</text>
</comment>
<comment type="subcellular location">
    <subcellularLocation>
        <location evidence="1">Bacterial flagellum</location>
    </subcellularLocation>
    <subcellularLocation>
        <location evidence="2">Secreted</location>
    </subcellularLocation>
</comment>
<keyword evidence="4" id="KW-0975">Bacterial flagellum</keyword>
<dbReference type="GO" id="GO:0005576">
    <property type="term" value="C:extracellular region"/>
    <property type="evidence" value="ECO:0007669"/>
    <property type="project" value="UniProtKB-SubCell"/>
</dbReference>
<evidence type="ECO:0000256" key="3">
    <source>
        <dbReference type="ARBA" id="ARBA00005709"/>
    </source>
</evidence>
<dbReference type="GO" id="GO:0071973">
    <property type="term" value="P:bacterial-type flagellum-dependent cell motility"/>
    <property type="evidence" value="ECO:0007669"/>
    <property type="project" value="InterPro"/>
</dbReference>
<evidence type="ECO:0000313" key="7">
    <source>
        <dbReference type="Proteomes" id="UP000310016"/>
    </source>
</evidence>
<name>A0A4U0PYU8_9NEIS</name>
<evidence type="ECO:0000256" key="4">
    <source>
        <dbReference type="ARBA" id="ARBA00023143"/>
    </source>
</evidence>
<evidence type="ECO:0000256" key="2">
    <source>
        <dbReference type="ARBA" id="ARBA00004613"/>
    </source>
</evidence>
<dbReference type="RefSeq" id="WP_136773183.1">
    <property type="nucleotide sequence ID" value="NZ_CP156074.1"/>
</dbReference>
<reference evidence="6 7" key="1">
    <citation type="submission" date="2019-04" db="EMBL/GenBank/DDBJ databases">
        <title>Chitiniphilus eburnea sp. nov., a novel chitinolytic bacterium isolated from aquaculture sludge.</title>
        <authorList>
            <person name="Sheng M."/>
        </authorList>
    </citation>
    <scope>NUCLEOTIDE SEQUENCE [LARGE SCALE GENOMIC DNA]</scope>
    <source>
        <strain evidence="6 7">HX-2-15</strain>
    </source>
</reference>
<dbReference type="EMBL" id="SUMF01000008">
    <property type="protein sequence ID" value="TJZ73821.1"/>
    <property type="molecule type" value="Genomic_DNA"/>
</dbReference>
<dbReference type="PANTHER" id="PTHR42792">
    <property type="entry name" value="FLAGELLIN"/>
    <property type="match status" value="1"/>
</dbReference>
<dbReference type="GO" id="GO:0009424">
    <property type="term" value="C:bacterial-type flagellum hook"/>
    <property type="evidence" value="ECO:0007669"/>
    <property type="project" value="InterPro"/>
</dbReference>
<dbReference type="SUPFAM" id="SSF64518">
    <property type="entry name" value="Phase 1 flagellin"/>
    <property type="match status" value="1"/>
</dbReference>
<dbReference type="OrthoDB" id="9768249at2"/>
<dbReference type="AlphaFoldDB" id="A0A4U0PYU8"/>
<dbReference type="InterPro" id="IPR013384">
    <property type="entry name" value="Flagell_FlgL"/>
</dbReference>
<dbReference type="InterPro" id="IPR001492">
    <property type="entry name" value="Flagellin"/>
</dbReference>
<dbReference type="InterPro" id="IPR001029">
    <property type="entry name" value="Flagellin_N"/>
</dbReference>
<dbReference type="Pfam" id="PF00669">
    <property type="entry name" value="Flagellin_N"/>
    <property type="match status" value="1"/>
</dbReference>
<accession>A0A4U0PYU8</accession>
<dbReference type="GO" id="GO:0005198">
    <property type="term" value="F:structural molecule activity"/>
    <property type="evidence" value="ECO:0007669"/>
    <property type="project" value="InterPro"/>
</dbReference>
<gene>
    <name evidence="6" type="primary">flgL</name>
    <name evidence="6" type="ORF">FAZ21_09380</name>
</gene>
<evidence type="ECO:0000259" key="5">
    <source>
        <dbReference type="Pfam" id="PF00669"/>
    </source>
</evidence>
<keyword evidence="7" id="KW-1185">Reference proteome</keyword>
<dbReference type="Proteomes" id="UP000310016">
    <property type="component" value="Unassembled WGS sequence"/>
</dbReference>
<organism evidence="6 7">
    <name type="scientific">Chitiniphilus eburneus</name>
    <dbReference type="NCBI Taxonomy" id="2571148"/>
    <lineage>
        <taxon>Bacteria</taxon>
        <taxon>Pseudomonadati</taxon>
        <taxon>Pseudomonadota</taxon>
        <taxon>Betaproteobacteria</taxon>
        <taxon>Neisseriales</taxon>
        <taxon>Chitinibacteraceae</taxon>
        <taxon>Chitiniphilus</taxon>
    </lineage>
</organism>
<evidence type="ECO:0000313" key="6">
    <source>
        <dbReference type="EMBL" id="TJZ73821.1"/>
    </source>
</evidence>
<sequence>MRVATNTIYNSGSQGISRLMAQQSRLQNQLATGRRVLSPSDDPIASSRALQITQAQSINTQYSTNSDSADTSLAMTEKTLNQLVTLIQNVQQLAIAAGNPTQTADQKKMLDSELQGRYQELLALANATDGNGEYLFSGFRGDTKPFTEAGFGNVTYNGDDGQRGIQISASRTIPVSEAGSKLFQRVPTGNGSFTSAANMANTGTGIISTGEVLDPSKWANAANVQDFRIEFNSIPDPQNPTGDPITNYDIIDSRATLPDGSTNPNYNMSMIDGYDYNGGARPSVAGVNSYPRTYKTGADIEFKQLAGEATPLVANWDFGVKVSVSGAPKTGDTFTLAASKNTNLFGVLADFSSALNSYNTAGDGKGQADFQNQLNSVIKNLSNSLDTVLATQASIGARMLETDSVRSTNEDINLQYTATLSKLQDLDWPKALSDFAQNQMLLDAARGSFSKVQNLSLFQYI</sequence>
<dbReference type="NCBIfam" id="TIGR02550">
    <property type="entry name" value="flagell_flgL"/>
    <property type="match status" value="1"/>
</dbReference>
<protein>
    <submittedName>
        <fullName evidence="6">Flagellar hook-associated protein 3</fullName>
    </submittedName>
</protein>
<keyword evidence="6" id="KW-0966">Cell projection</keyword>
<dbReference type="PANTHER" id="PTHR42792:SF1">
    <property type="entry name" value="FLAGELLAR HOOK-ASSOCIATED PROTEIN 3"/>
    <property type="match status" value="1"/>
</dbReference>
<feature type="domain" description="Flagellin N-terminal" evidence="5">
    <location>
        <begin position="3"/>
        <end position="138"/>
    </location>
</feature>
<proteinExistence type="inferred from homology"/>
<dbReference type="Gene3D" id="1.20.1330.10">
    <property type="entry name" value="f41 fragment of flagellin, N-terminal domain"/>
    <property type="match status" value="2"/>
</dbReference>
<comment type="similarity">
    <text evidence="3">Belongs to the bacterial flagellin family.</text>
</comment>